<feature type="compositionally biased region" description="Acidic residues" evidence="1">
    <location>
        <begin position="128"/>
        <end position="145"/>
    </location>
</feature>
<proteinExistence type="predicted"/>
<evidence type="ECO:0000313" key="2">
    <source>
        <dbReference type="EMBL" id="ORA03526.1"/>
    </source>
</evidence>
<name>A0A1W9YTY1_MYCBA</name>
<dbReference type="PANTHER" id="PTHR14139:SF2">
    <property type="entry name" value="CALSYNTENIN-1"/>
    <property type="match status" value="1"/>
</dbReference>
<dbReference type="EMBL" id="MVHJ01000015">
    <property type="protein sequence ID" value="ORA03526.1"/>
    <property type="molecule type" value="Genomic_DNA"/>
</dbReference>
<dbReference type="OrthoDB" id="4648174at2"/>
<protein>
    <submittedName>
        <fullName evidence="2">Uncharacterized protein</fullName>
    </submittedName>
</protein>
<evidence type="ECO:0000256" key="1">
    <source>
        <dbReference type="SAM" id="MobiDB-lite"/>
    </source>
</evidence>
<dbReference type="PANTHER" id="PTHR14139">
    <property type="entry name" value="CALSYNTENIN"/>
    <property type="match status" value="1"/>
</dbReference>
<sequence length="3426" mass="336858">MLTGARGPRHVRPVDTTYAKFIGRVGALAVSLGVGVAVATTPGVAFATTDDAGAQSESPSKAGESPASAGESAAQEPAAESVAGEEPTDDEGAEEEDASESEEDDDPELEEPAELEPPTPSSPTSNNDNDDAEPVDTELEVEAEQEVSAPQQLSPAVAPDRPADNSYASDAGPAPSAVESAPAVPEPPQPAETGTLGIEVSDPTAEQTAGVLPAAFTAAPSLNSTAVNPVDALLAVPRTLVGMLSGAISTIFSPFLLAGTAVPVQTPLLWTVLAWVRREIVHTFFNRTPEVNVVKVLPDIPGVAIFDLNEKDPNCDPLTTVITDQPEFGTVVKNPDGTFTYTADVEHLLSGVTDSFTVTITDSVGTHLPGVLGHIQNFFHRIAQFVGLAKPDTIQVTVPVTIPGVGANMPPVLVVSPAAAVGVGESVVLSPTVLLTDADSSQLSGATVTITGADPGDQLTFTGSNGITGAYADGVLTLTGNASAAAYRAVLQSVSFSTDATGLLGLRTVTWSVTDDEGASSSPGVTEVVVLGELNAPPTVVSTPVGVVTAGQSTVVSPIIVIVNEPGELLSGATVTITSPGGSDELTFVGSGGITGSYANGVLTLTGDASAAAYQAVLQSVSFSTGAAGLVGVRTIEFSVTDAVGQDSVAPGVTLLTVIGALNAPPSVVATPVGTVTTGGSTVVSPVIVIVNEPGELLSGATVTITVPDGSDELTFVGSGGITGSYADGVLTLTGDASAAAYRAVLQSVSFSTDVAGVRTIEFSVTDAVGQDSVVPGVTLLTVVSGLNGAPTIVATPVGVGSTGQSTVVSPIIVIVNEPGELLSGATVTITSPDGSDELTFTGSGGITGSYANGVLTLTGDATASAYQAVLQSVALSTDAAGVRTIEFAVTDAAGQDSVLPGVTLLTVTPALNGAPTIVATPVGVGSTGQSTTVSPIIVIVNEPGELLSGATVTITVPDGSDELTFTGSGGITGSYLNGVLTLTGDASAAAYQAVLQSVSLSTDAAGVRTIQFSVTDAAGQESVLPGVTLLTVTPVLNGAPTIVTTPVGVGSTGQSTVVSPIIVIVNEPSELLSGATVTITVPDGSDELTFVGSGGITGSYANGVLTLTGDATASAYQAVLQSVALSTDAAGVRTIQFAVTDAAGQDSVLPGVTLLTVTPTLNGAPTIVTTPVGVGSTGQSTTVSPVIVIVNEPSELLSGATVTITVPDGSDELTFTGSGGITGSYVNGVLTLTGDASAAAYQAVLQSVALSTDAAGVRTIQFSVTDAAGQVSALPGVTLFTVTPALNGAPTIVATPVGVGSTGQSTTVSPVIVIVNEPGELLSGATVTITSPDGSDELTFVGSGGITGSYANGVLTLTGDATASAYQAVLQSVALSTDAAGVRTIEFAVTDAAGQDSVLPGVTLLTVTPALNGAPTIVATPVGVGSTGQSTVVSPIIVIVNEPGELLSGATVTITSPDGSDELTFVESGGITGSYSGGVLTLTGDASAAAYQTVLQSVSLSADVAGVRTIEFAVTDAAGQESALPGVTLLTVTPVLNGAPTIVTTPVGVGSTGQSTVVSPIVVIVNEPGELLSGATVTITSPDGSDELTFTESGGITGSYVNGVLTLTGDASAAAYQTVLQSVALSTDVAGVRTIQFAVTDAAGQESVLPGVTLLAVTPVLNGAPTIVTTPVGVGSTGQSTTVSPLIVIVNEPSELLSGATVTITVPDSSDELTFVGSGGITGSYANGVLTLTGDATASAYQAVLQSVALSTDAAGVRTIEFAVTDAAGQESVLPGVTLLTVTPALNGAPTIVTTPVGVGSTGQSTVVSPLIVIVNEPSELLSGATVTITVPDSSDELTFVGSGGITGTYSGGVLTLTGDASAAAYQAVLQSVSLSTDAAGVRTIQFSVTDAAGQASALPGVTLYTVTPALNGAPTIVATPVGVGSTGQSNVVSPIIVIVNEPGELLSGATVTITMPDGSDELTFTESGGITGSYVNGVLTLTGDASAAAYQTVLQSVSLSTNVAGVRAIEFAVTDAAGQESVLPGVTLFTVTPALNGAPTIVTTPVGVGSTGQSTTVSPIIVIVNEPGELLSGATVTITEPDGSDELTFTGSGGITGSYVNGVLTLTGDASAAAYQAVLQSVSLSTDAAGVRTIQFAVTDAAGQDSVSPGVTLLTVTPTLNGAPTIVATPVGVGSTGQSNVVSPIILVVNEPSELLSGATVTITAPDGSDELTFTESGGITGSYSGGVLTLTGDASAAAYQAVLQSVSLSTDVAGVRTIQFAVTDAAGQVSALPGVTLFTVTPALNGAPTIVATPVGVGSTGQSNVVSPIIVIVNEPGELLSGATVTITVLDGSDELTFVGSGEITGSYSGGVLTLTGDASAAAYQAVLQSVSLSTDIAGVRTIEFSVTDAAGQESALPGVTLFTVTPALNGAPTIVTTPVAVGSTGQSTTVSPVIVIVNEPGELLSGATVTITVPDGSDELTFNESGGITGSYSGGMLTLTGDASAAAYQTVLQSVSLSTDAAGVRTIEFSVTDAAGQSSVLPGLTTLTVVAVLNAPPTVVATPVGVGTAGQPTTVSPIITIVNDPGEQLSGATVTITNAEGTDELTFTGSNGITGTYSNGVLALTGNASATAYQTVLQSVSFTGDVAGLRTIEFSVTDIGGQPSLLPGVTALTVVGVLNTAPTIVATPVGATAVGQSTTVSPIIVIVNDLGENLTGATVTITNAEGTDELTFTGSNGITGTYADGVLELTGNASAAAYQTVLQSVSFTADTAGVRSIEFQVIDAAGQEAVIAGVTLVTVVGLPSMSPTVVATPVATTTVGQSTTVSPVVTIVNDSGENLSGATVTITVGLDGSDELTFTGAGGITGSYSNGVLTLSGDASATAYQTVLQSVSFSTDIAGVRTISFQVTDVAGQQALLPGSTVVTVLAALNAPPTVLTLPAGVATTGQQTTVSPVVTIVNDPTENLSGATVTITAGLDGSDALTFTGSGGITGSYSNGALTLSGNATAAAYQTVLQSVSFTTGVAGLRTIEFQVIDAAGQQALLPGVTAVTAVAPVNAVPTVVALPVGVVTAGQSTTVSPIVTIVNDPTENLTGATVTITAGAGGSDVLTFTGSGGITGSYSNGVLTLSGNATAAAYQTVLQSVSFTTNTAGVRIIEFSVTDTAGQSPLLPGLTTLTVVAAINAAPTILATPVAAVTAGQTTTVSPVVTIVNDPGQNLSGATVTIGAGRDAVDVLTFTPSGGITGSFADGVLTLSGNASLAAYQTVLQSVQFTTGSGALIGVRTIEFAVTDVQGATTALPGVTALTVSAVNLPPTVLTSIVGNLVYNSGSPAITVDPLITVSDPTSSKLSSVTLAITVGHDTDDVLTYTKPAGSPINGSYNSATGVLTLTGDGTPAQYQEALRAVKFSTPQLLLASTRTFTVFATDNGGLSSLPLLIALVILL</sequence>
<dbReference type="Pfam" id="PF17963">
    <property type="entry name" value="Big_9"/>
    <property type="match status" value="1"/>
</dbReference>
<feature type="compositionally biased region" description="Low complexity" evidence="1">
    <location>
        <begin position="56"/>
        <end position="85"/>
    </location>
</feature>
<feature type="compositionally biased region" description="Low complexity" evidence="1">
    <location>
        <begin position="173"/>
        <end position="183"/>
    </location>
</feature>
<feature type="compositionally biased region" description="Acidic residues" evidence="1">
    <location>
        <begin position="86"/>
        <end position="114"/>
    </location>
</feature>
<organism evidence="2 3">
    <name type="scientific">Mycolicibacterium bacteremicum</name>
    <name type="common">Mycobacterium bacteremicum</name>
    <dbReference type="NCBI Taxonomy" id="564198"/>
    <lineage>
        <taxon>Bacteria</taxon>
        <taxon>Bacillati</taxon>
        <taxon>Actinomycetota</taxon>
        <taxon>Actinomycetes</taxon>
        <taxon>Mycobacteriales</taxon>
        <taxon>Mycobacteriaceae</taxon>
        <taxon>Mycolicibacterium</taxon>
    </lineage>
</organism>
<dbReference type="RefSeq" id="WP_083060272.1">
    <property type="nucleotide sequence ID" value="NZ_MVHJ01000015.1"/>
</dbReference>
<gene>
    <name evidence="2" type="ORF">BST17_18050</name>
</gene>
<reference evidence="2 3" key="1">
    <citation type="submission" date="2017-02" db="EMBL/GenBank/DDBJ databases">
        <title>The new phylogeny of genus Mycobacterium.</title>
        <authorList>
            <person name="Tortoli E."/>
            <person name="Trovato A."/>
            <person name="Cirillo D.M."/>
        </authorList>
    </citation>
    <scope>NUCLEOTIDE SEQUENCE [LARGE SCALE GENOMIC DNA]</scope>
    <source>
        <strain evidence="2 3">DSM 45578</strain>
    </source>
</reference>
<dbReference type="Proteomes" id="UP000192366">
    <property type="component" value="Unassembled WGS sequence"/>
</dbReference>
<keyword evidence="3" id="KW-1185">Reference proteome</keyword>
<accession>A0A1W9YTY1</accession>
<evidence type="ECO:0000313" key="3">
    <source>
        <dbReference type="Proteomes" id="UP000192366"/>
    </source>
</evidence>
<dbReference type="STRING" id="564198.BST17_18050"/>
<comment type="caution">
    <text evidence="2">The sequence shown here is derived from an EMBL/GenBank/DDBJ whole genome shotgun (WGS) entry which is preliminary data.</text>
</comment>
<feature type="region of interest" description="Disordered" evidence="1">
    <location>
        <begin position="50"/>
        <end position="196"/>
    </location>
</feature>